<proteinExistence type="predicted"/>
<evidence type="ECO:0000256" key="1">
    <source>
        <dbReference type="SAM" id="MobiDB-lite"/>
    </source>
</evidence>
<feature type="compositionally biased region" description="Basic and acidic residues" evidence="1">
    <location>
        <begin position="174"/>
        <end position="196"/>
    </location>
</feature>
<evidence type="ECO:0000256" key="2">
    <source>
        <dbReference type="SAM" id="Phobius"/>
    </source>
</evidence>
<organism evidence="4 5">
    <name type="scientific">Epicoccum nigrum</name>
    <name type="common">Soil fungus</name>
    <name type="synonym">Epicoccum purpurascens</name>
    <dbReference type="NCBI Taxonomy" id="105696"/>
    <lineage>
        <taxon>Eukaryota</taxon>
        <taxon>Fungi</taxon>
        <taxon>Dikarya</taxon>
        <taxon>Ascomycota</taxon>
        <taxon>Pezizomycotina</taxon>
        <taxon>Dothideomycetes</taxon>
        <taxon>Pleosporomycetidae</taxon>
        <taxon>Pleosporales</taxon>
        <taxon>Pleosporineae</taxon>
        <taxon>Didymellaceae</taxon>
        <taxon>Epicoccum</taxon>
    </lineage>
</organism>
<keyword evidence="2" id="KW-1133">Transmembrane helix</keyword>
<dbReference type="OMA" id="QHISSAW"/>
<dbReference type="InterPro" id="IPR018767">
    <property type="entry name" value="Brl1/Brr6_dom"/>
</dbReference>
<feature type="compositionally biased region" description="Polar residues" evidence="1">
    <location>
        <begin position="82"/>
        <end position="104"/>
    </location>
</feature>
<dbReference type="GO" id="GO:0006998">
    <property type="term" value="P:nuclear envelope organization"/>
    <property type="evidence" value="ECO:0007669"/>
    <property type="project" value="InterPro"/>
</dbReference>
<feature type="region of interest" description="Disordered" evidence="1">
    <location>
        <begin position="402"/>
        <end position="502"/>
    </location>
</feature>
<gene>
    <name evidence="4" type="ORF">B5807_00566</name>
</gene>
<dbReference type="InParanoid" id="A0A1Y2MGH3"/>
<evidence type="ECO:0000313" key="5">
    <source>
        <dbReference type="Proteomes" id="UP000193240"/>
    </source>
</evidence>
<feature type="compositionally biased region" description="Acidic residues" evidence="1">
    <location>
        <begin position="218"/>
        <end position="227"/>
    </location>
</feature>
<evidence type="ECO:0000259" key="3">
    <source>
        <dbReference type="SMART" id="SM01042"/>
    </source>
</evidence>
<keyword evidence="2" id="KW-0812">Transmembrane</keyword>
<feature type="domain" description="Brl1/Brr6" evidence="3">
    <location>
        <begin position="268"/>
        <end position="401"/>
    </location>
</feature>
<keyword evidence="5" id="KW-1185">Reference proteome</keyword>
<dbReference type="AlphaFoldDB" id="A0A1Y2MGH3"/>
<sequence>MDFEYDNKQGPVDARSPFITSIANSAVRKRELDPSAPSPFLGQGTPQRNRGPLFGQAGTQSQLESPSKNPFTTPSRLRETTDNFPQSASKPLTSIPQHISSAWTPRTPAADYDFSSGGETPNTPAQDSEQPTPDTHMAGKMRLLMDSPISPKKQGRRQSFFKVLKNIGSPSPTKELKEIEKEVSRKHYNEKMENRVAKRRSTRGRSKKKRAALRDNNNNDDDDESDGEVALAQKGTSTELSTATRTYGASIAGFFHWIEAHPHLPRVLSNYIQFILNVSLGFSFIFVVYWAFKSVAADINIEATKHQSEIMVEIAQCVKNYRENRCEPETRVPAMEMACGNWETCMSRDPRKVAQAAVTVRTFARIINDFFDAFSYKSMISLTILVFGGFNLSNYAFSFLRHQPQPQPQPQPREPPQQQPYPDFPAQPRTPHRGYLENSTHGWQTPYATPYAQASGFKQYPPPQLLHSQSTPQLPSYALEGAEQPQGLREETKTPSRRRGFR</sequence>
<reference evidence="4 5" key="1">
    <citation type="journal article" date="2017" name="Genome Announc.">
        <title>Genome sequence of the saprophytic ascomycete Epicoccum nigrum ICMP 19927 strain isolated from New Zealand.</title>
        <authorList>
            <person name="Fokin M."/>
            <person name="Fleetwood D."/>
            <person name="Weir B.S."/>
            <person name="Villas-Boas S.G."/>
        </authorList>
    </citation>
    <scope>NUCLEOTIDE SEQUENCE [LARGE SCALE GENOMIC DNA]</scope>
    <source>
        <strain evidence="4 5">ICMP 19927</strain>
    </source>
</reference>
<dbReference type="GO" id="GO:0055088">
    <property type="term" value="P:lipid homeostasis"/>
    <property type="evidence" value="ECO:0007669"/>
    <property type="project" value="InterPro"/>
</dbReference>
<protein>
    <recommendedName>
        <fullName evidence="3">Brl1/Brr6 domain-containing protein</fullName>
    </recommendedName>
</protein>
<dbReference type="Proteomes" id="UP000193240">
    <property type="component" value="Unassembled WGS sequence"/>
</dbReference>
<dbReference type="STRING" id="105696.A0A1Y2MGH3"/>
<feature type="region of interest" description="Disordered" evidence="1">
    <location>
        <begin position="28"/>
        <end position="228"/>
    </location>
</feature>
<keyword evidence="2" id="KW-0472">Membrane</keyword>
<dbReference type="GO" id="GO:0031965">
    <property type="term" value="C:nuclear membrane"/>
    <property type="evidence" value="ECO:0007669"/>
    <property type="project" value="InterPro"/>
</dbReference>
<dbReference type="PANTHER" id="PTHR28136:SF1">
    <property type="entry name" value="NUCLEUS EXPORT PROTEIN BRL1"/>
    <property type="match status" value="1"/>
</dbReference>
<name>A0A1Y2MGH3_EPING</name>
<feature type="compositionally biased region" description="Polar residues" evidence="1">
    <location>
        <begin position="437"/>
        <end position="447"/>
    </location>
</feature>
<feature type="compositionally biased region" description="Pro residues" evidence="1">
    <location>
        <begin position="405"/>
        <end position="425"/>
    </location>
</feature>
<feature type="compositionally biased region" description="Polar residues" evidence="1">
    <location>
        <begin position="57"/>
        <end position="75"/>
    </location>
</feature>
<dbReference type="SMART" id="SM01042">
    <property type="entry name" value="Brr6_like_C_C"/>
    <property type="match status" value="1"/>
</dbReference>
<feature type="compositionally biased region" description="Basic residues" evidence="1">
    <location>
        <begin position="197"/>
        <end position="211"/>
    </location>
</feature>
<accession>A0A1Y2MGH3</accession>
<dbReference type="InterPro" id="IPR040202">
    <property type="entry name" value="Brl1/Brr6"/>
</dbReference>
<dbReference type="PANTHER" id="PTHR28136">
    <property type="entry name" value="NUCLEUS EXPORT PROTEIN BRR6"/>
    <property type="match status" value="1"/>
</dbReference>
<dbReference type="EMBL" id="KZ107838">
    <property type="protein sequence ID" value="OSS54348.1"/>
    <property type="molecule type" value="Genomic_DNA"/>
</dbReference>
<evidence type="ECO:0000313" key="4">
    <source>
        <dbReference type="EMBL" id="OSS54348.1"/>
    </source>
</evidence>
<dbReference type="Pfam" id="PF10104">
    <property type="entry name" value="Brr6_like_C_C"/>
    <property type="match status" value="1"/>
</dbReference>
<feature type="transmembrane region" description="Helical" evidence="2">
    <location>
        <begin position="271"/>
        <end position="292"/>
    </location>
</feature>
<feature type="compositionally biased region" description="Polar residues" evidence="1">
    <location>
        <begin position="117"/>
        <end position="133"/>
    </location>
</feature>